<dbReference type="GO" id="GO:0003677">
    <property type="term" value="F:DNA binding"/>
    <property type="evidence" value="ECO:0007669"/>
    <property type="project" value="UniProtKB-KW"/>
</dbReference>
<dbReference type="Gene3D" id="1.10.10.10">
    <property type="entry name" value="Winged helix-like DNA-binding domain superfamily/Winged helix DNA-binding domain"/>
    <property type="match status" value="1"/>
</dbReference>
<dbReference type="PANTHER" id="PTHR30118">
    <property type="entry name" value="HTH-TYPE TRANSCRIPTIONAL REGULATOR LEUO-RELATED"/>
    <property type="match status" value="1"/>
</dbReference>
<proteinExistence type="inferred from homology"/>
<evidence type="ECO:0000313" key="7">
    <source>
        <dbReference type="EMBL" id="MBB4064517.1"/>
    </source>
</evidence>
<evidence type="ECO:0000259" key="6">
    <source>
        <dbReference type="PROSITE" id="PS50931"/>
    </source>
</evidence>
<dbReference type="Proteomes" id="UP000528286">
    <property type="component" value="Unassembled WGS sequence"/>
</dbReference>
<gene>
    <name evidence="7" type="ORF">GGR23_001694</name>
</gene>
<dbReference type="SUPFAM" id="SSF46785">
    <property type="entry name" value="Winged helix' DNA-binding domain"/>
    <property type="match status" value="1"/>
</dbReference>
<evidence type="ECO:0000256" key="2">
    <source>
        <dbReference type="ARBA" id="ARBA00022458"/>
    </source>
</evidence>
<evidence type="ECO:0000313" key="8">
    <source>
        <dbReference type="Proteomes" id="UP000528286"/>
    </source>
</evidence>
<dbReference type="CDD" id="cd08417">
    <property type="entry name" value="PBP2_Nitroaromatics_like"/>
    <property type="match status" value="1"/>
</dbReference>
<accession>A0A7W6J5R5</accession>
<evidence type="ECO:0000256" key="5">
    <source>
        <dbReference type="ARBA" id="ARBA00023163"/>
    </source>
</evidence>
<dbReference type="RefSeq" id="WP_183365737.1">
    <property type="nucleotide sequence ID" value="NZ_JACIEZ010000002.1"/>
</dbReference>
<dbReference type="AlphaFoldDB" id="A0A7W6J5R5"/>
<dbReference type="Gene3D" id="3.40.190.10">
    <property type="entry name" value="Periplasmic binding protein-like II"/>
    <property type="match status" value="2"/>
</dbReference>
<comment type="caution">
    <text evidence="7">The sequence shown here is derived from an EMBL/GenBank/DDBJ whole genome shotgun (WGS) entry which is preliminary data.</text>
</comment>
<dbReference type="PROSITE" id="PS50931">
    <property type="entry name" value="HTH_LYSR"/>
    <property type="match status" value="1"/>
</dbReference>
<evidence type="ECO:0000256" key="4">
    <source>
        <dbReference type="ARBA" id="ARBA00023125"/>
    </source>
</evidence>
<dbReference type="InterPro" id="IPR000847">
    <property type="entry name" value="LysR_HTH_N"/>
</dbReference>
<protein>
    <submittedName>
        <fullName evidence="7">DNA-binding transcriptional LysR family regulator</fullName>
    </submittedName>
</protein>
<feature type="domain" description="HTH lysR-type" evidence="6">
    <location>
        <begin position="6"/>
        <end position="63"/>
    </location>
</feature>
<keyword evidence="4 7" id="KW-0238">DNA-binding</keyword>
<comment type="similarity">
    <text evidence="1">Belongs to the LysR transcriptional regulatory family.</text>
</comment>
<keyword evidence="5" id="KW-0804">Transcription</keyword>
<dbReference type="InterPro" id="IPR050389">
    <property type="entry name" value="LysR-type_TF"/>
</dbReference>
<dbReference type="Pfam" id="PF03466">
    <property type="entry name" value="LysR_substrate"/>
    <property type="match status" value="1"/>
</dbReference>
<dbReference type="InterPro" id="IPR036390">
    <property type="entry name" value="WH_DNA-bd_sf"/>
</dbReference>
<dbReference type="EMBL" id="JACIEZ010000002">
    <property type="protein sequence ID" value="MBB4064517.1"/>
    <property type="molecule type" value="Genomic_DNA"/>
</dbReference>
<keyword evidence="2" id="KW-0536">Nodulation</keyword>
<reference evidence="7 8" key="1">
    <citation type="submission" date="2020-08" db="EMBL/GenBank/DDBJ databases">
        <title>Genomic Encyclopedia of Type Strains, Phase IV (KMG-IV): sequencing the most valuable type-strain genomes for metagenomic binning, comparative biology and taxonomic classification.</title>
        <authorList>
            <person name="Goeker M."/>
        </authorList>
    </citation>
    <scope>NUCLEOTIDE SEQUENCE [LARGE SCALE GENOMIC DNA]</scope>
    <source>
        <strain evidence="7 8">DSM 29853</strain>
    </source>
</reference>
<evidence type="ECO:0000256" key="1">
    <source>
        <dbReference type="ARBA" id="ARBA00009437"/>
    </source>
</evidence>
<keyword evidence="3" id="KW-0805">Transcription regulation</keyword>
<dbReference type="InterPro" id="IPR036388">
    <property type="entry name" value="WH-like_DNA-bd_sf"/>
</dbReference>
<keyword evidence="8" id="KW-1185">Reference proteome</keyword>
<dbReference type="GO" id="GO:0003700">
    <property type="term" value="F:DNA-binding transcription factor activity"/>
    <property type="evidence" value="ECO:0007669"/>
    <property type="project" value="InterPro"/>
</dbReference>
<name>A0A7W6J5R5_9HYPH</name>
<dbReference type="InterPro" id="IPR005119">
    <property type="entry name" value="LysR_subst-bd"/>
</dbReference>
<sequence>MDFAAFDLNLLRVLDALLREGSTVKAGERLGLSQPAVSAALGRLRLAFDDELFIRQGTRLVPTDRVARLAIPLREELARMESLLTDDGAFEPERAAFSFRIAGADYFAELLMPALADRLSRTAPGIRLHLVDLVRDVYVESLEQFKADIALHPEQAVPDWVSRRPLVHADFALIAARGHPAIAASGAVPGEPLPLDLYCDLGHVLFSPEGNVAADADGPLARLGRKRRVVLTLPFFVSICRAVAQTDLISLVPVQVAERMAPLLGLDLFQPPFAVPGPLLVATWHRRNDGNPAHRWMRQQIAAVLEPYADERIEKAERRFRPGP</sequence>
<dbReference type="PANTHER" id="PTHR30118:SF15">
    <property type="entry name" value="TRANSCRIPTIONAL REGULATORY PROTEIN"/>
    <property type="match status" value="1"/>
</dbReference>
<organism evidence="7 8">
    <name type="scientific">Gellertiella hungarica</name>
    <dbReference type="NCBI Taxonomy" id="1572859"/>
    <lineage>
        <taxon>Bacteria</taxon>
        <taxon>Pseudomonadati</taxon>
        <taxon>Pseudomonadota</taxon>
        <taxon>Alphaproteobacteria</taxon>
        <taxon>Hyphomicrobiales</taxon>
        <taxon>Rhizobiaceae</taxon>
        <taxon>Gellertiella</taxon>
    </lineage>
</organism>
<dbReference type="Pfam" id="PF00126">
    <property type="entry name" value="HTH_1"/>
    <property type="match status" value="1"/>
</dbReference>
<evidence type="ECO:0000256" key="3">
    <source>
        <dbReference type="ARBA" id="ARBA00023015"/>
    </source>
</evidence>
<dbReference type="SUPFAM" id="SSF53850">
    <property type="entry name" value="Periplasmic binding protein-like II"/>
    <property type="match status" value="1"/>
</dbReference>
<dbReference type="InterPro" id="IPR037402">
    <property type="entry name" value="YidZ_PBP2"/>
</dbReference>